<dbReference type="InterPro" id="IPR036396">
    <property type="entry name" value="Cyt_P450_sf"/>
</dbReference>
<keyword evidence="1 5" id="KW-0479">Metal-binding</keyword>
<dbReference type="PROSITE" id="PS50292">
    <property type="entry name" value="PEROXIDASE_3"/>
    <property type="match status" value="1"/>
</dbReference>
<keyword evidence="9" id="KW-1185">Reference proteome</keyword>
<comment type="caution">
    <text evidence="8">The sequence shown here is derived from an EMBL/GenBank/DDBJ whole genome shotgun (WGS) entry which is preliminary data.</text>
</comment>
<dbReference type="PANTHER" id="PTHR11903:SF13">
    <property type="entry name" value="LINOLEATE 10R-LIPOXYGENASE"/>
    <property type="match status" value="1"/>
</dbReference>
<accession>A0A1Y2EAE1</accession>
<keyword evidence="5" id="KW-0349">Heme</keyword>
<dbReference type="InterPro" id="IPR034812">
    <property type="entry name" value="Ppo-like_N"/>
</dbReference>
<dbReference type="InterPro" id="IPR037120">
    <property type="entry name" value="Haem_peroxidase_sf_animal"/>
</dbReference>
<dbReference type="CDD" id="cd20612">
    <property type="entry name" value="CYP_LDS-like_C"/>
    <property type="match status" value="1"/>
</dbReference>
<dbReference type="GO" id="GO:0006631">
    <property type="term" value="P:fatty acid metabolic process"/>
    <property type="evidence" value="ECO:0007669"/>
    <property type="project" value="UniProtKB-ARBA"/>
</dbReference>
<dbReference type="Pfam" id="PF03098">
    <property type="entry name" value="An_peroxidase"/>
    <property type="match status" value="1"/>
</dbReference>
<keyword evidence="8" id="KW-0575">Peroxidase</keyword>
<dbReference type="GO" id="GO:0006979">
    <property type="term" value="P:response to oxidative stress"/>
    <property type="evidence" value="ECO:0007669"/>
    <property type="project" value="InterPro"/>
</dbReference>
<dbReference type="PRINTS" id="PR00457">
    <property type="entry name" value="ANPEROXIDASE"/>
</dbReference>
<evidence type="ECO:0000256" key="2">
    <source>
        <dbReference type="ARBA" id="ARBA00022964"/>
    </source>
</evidence>
<evidence type="ECO:0000256" key="6">
    <source>
        <dbReference type="SAM" id="Coils"/>
    </source>
</evidence>
<dbReference type="EMBL" id="MCFJ01000003">
    <property type="protein sequence ID" value="ORY68274.1"/>
    <property type="molecule type" value="Genomic_DNA"/>
</dbReference>
<feature type="compositionally biased region" description="Low complexity" evidence="7">
    <location>
        <begin position="20"/>
        <end position="47"/>
    </location>
</feature>
<dbReference type="SUPFAM" id="SSF48113">
    <property type="entry name" value="Heme-dependent peroxidases"/>
    <property type="match status" value="1"/>
</dbReference>
<evidence type="ECO:0000256" key="4">
    <source>
        <dbReference type="ARBA" id="ARBA00023004"/>
    </source>
</evidence>
<dbReference type="GO" id="GO:0004497">
    <property type="term" value="F:monooxygenase activity"/>
    <property type="evidence" value="ECO:0007669"/>
    <property type="project" value="InterPro"/>
</dbReference>
<evidence type="ECO:0000256" key="1">
    <source>
        <dbReference type="ARBA" id="ARBA00022723"/>
    </source>
</evidence>
<evidence type="ECO:0000256" key="3">
    <source>
        <dbReference type="ARBA" id="ARBA00023002"/>
    </source>
</evidence>
<reference evidence="8 9" key="1">
    <citation type="submission" date="2016-07" db="EMBL/GenBank/DDBJ databases">
        <title>Pervasive Adenine N6-methylation of Active Genes in Fungi.</title>
        <authorList>
            <consortium name="DOE Joint Genome Institute"/>
            <person name="Mondo S.J."/>
            <person name="Dannebaum R.O."/>
            <person name="Kuo R.C."/>
            <person name="Labutti K."/>
            <person name="Haridas S."/>
            <person name="Kuo A."/>
            <person name="Salamov A."/>
            <person name="Ahrendt S.R."/>
            <person name="Lipzen A."/>
            <person name="Sullivan W."/>
            <person name="Andreopoulos W.B."/>
            <person name="Clum A."/>
            <person name="Lindquist E."/>
            <person name="Daum C."/>
            <person name="Ramamoorthy G.K."/>
            <person name="Gryganskyi A."/>
            <person name="Culley D."/>
            <person name="Magnuson J.K."/>
            <person name="James T.Y."/>
            <person name="O'Malley M.A."/>
            <person name="Stajich J.E."/>
            <person name="Spatafora J.W."/>
            <person name="Visel A."/>
            <person name="Grigoriev I.V."/>
        </authorList>
    </citation>
    <scope>NUCLEOTIDE SEQUENCE [LARGE SCALE GENOMIC DNA]</scope>
    <source>
        <strain evidence="8 9">CBS 129021</strain>
    </source>
</reference>
<evidence type="ECO:0000313" key="8">
    <source>
        <dbReference type="EMBL" id="ORY68274.1"/>
    </source>
</evidence>
<evidence type="ECO:0000256" key="5">
    <source>
        <dbReference type="PIRSR" id="PIRSR619791-2"/>
    </source>
</evidence>
<dbReference type="SUPFAM" id="SSF48264">
    <property type="entry name" value="Cytochrome P450"/>
    <property type="match status" value="1"/>
</dbReference>
<dbReference type="Gene3D" id="1.10.630.10">
    <property type="entry name" value="Cytochrome P450"/>
    <property type="match status" value="1"/>
</dbReference>
<dbReference type="AlphaFoldDB" id="A0A1Y2EAE1"/>
<keyword evidence="4 5" id="KW-0408">Iron</keyword>
<dbReference type="InParanoid" id="A0A1Y2EAE1"/>
<dbReference type="GO" id="GO:0051213">
    <property type="term" value="F:dioxygenase activity"/>
    <property type="evidence" value="ECO:0007669"/>
    <property type="project" value="UniProtKB-KW"/>
</dbReference>
<dbReference type="Gene3D" id="1.10.640.10">
    <property type="entry name" value="Haem peroxidase domain superfamily, animal type"/>
    <property type="match status" value="1"/>
</dbReference>
<dbReference type="InterPro" id="IPR019791">
    <property type="entry name" value="Haem_peroxidase_animal"/>
</dbReference>
<dbReference type="Proteomes" id="UP000193689">
    <property type="component" value="Unassembled WGS sequence"/>
</dbReference>
<evidence type="ECO:0000313" key="9">
    <source>
        <dbReference type="Proteomes" id="UP000193689"/>
    </source>
</evidence>
<dbReference type="CDD" id="cd09817">
    <property type="entry name" value="linoleate_diol_synthase_like"/>
    <property type="match status" value="1"/>
</dbReference>
<feature type="binding site" description="axial binding residue" evidence="5">
    <location>
        <position position="465"/>
    </location>
    <ligand>
        <name>heme b</name>
        <dbReference type="ChEBI" id="CHEBI:60344"/>
    </ligand>
    <ligandPart>
        <name>Fe</name>
        <dbReference type="ChEBI" id="CHEBI:18248"/>
    </ligandPart>
</feature>
<dbReference type="GO" id="GO:0004601">
    <property type="term" value="F:peroxidase activity"/>
    <property type="evidence" value="ECO:0007669"/>
    <property type="project" value="UniProtKB-KW"/>
</dbReference>
<dbReference type="GO" id="GO:0016705">
    <property type="term" value="F:oxidoreductase activity, acting on paired donors, with incorporation or reduction of molecular oxygen"/>
    <property type="evidence" value="ECO:0007669"/>
    <property type="project" value="InterPro"/>
</dbReference>
<organism evidence="8 9">
    <name type="scientific">Pseudomassariella vexata</name>
    <dbReference type="NCBI Taxonomy" id="1141098"/>
    <lineage>
        <taxon>Eukaryota</taxon>
        <taxon>Fungi</taxon>
        <taxon>Dikarya</taxon>
        <taxon>Ascomycota</taxon>
        <taxon>Pezizomycotina</taxon>
        <taxon>Sordariomycetes</taxon>
        <taxon>Xylariomycetidae</taxon>
        <taxon>Amphisphaeriales</taxon>
        <taxon>Pseudomassariaceae</taxon>
        <taxon>Pseudomassariella</taxon>
    </lineage>
</organism>
<dbReference type="OrthoDB" id="823504at2759"/>
<dbReference type="GeneID" id="63771657"/>
<gene>
    <name evidence="8" type="ORF">BCR38DRAFT_336291</name>
</gene>
<keyword evidence="3" id="KW-0560">Oxidoreductase</keyword>
<protein>
    <submittedName>
        <fullName evidence="8">Heme peroxidase</fullName>
    </submittedName>
</protein>
<dbReference type="PANTHER" id="PTHR11903">
    <property type="entry name" value="PROSTAGLANDIN G/H SYNTHASE"/>
    <property type="match status" value="1"/>
</dbReference>
<dbReference type="RefSeq" id="XP_040718561.1">
    <property type="nucleotide sequence ID" value="XM_040855445.1"/>
</dbReference>
<sequence>MLTYNVAKKLLDNTEQAKPNSSANANDNAESNDNASTNTNPLANLNPLDKANPLAKINPLANDTPLAKLNPLANDNPLAKVNPLANGNPVAKLNPLNNITNGGATNGQTATPYEAGESFGDFQAASTGLLNDLTSTGLGGIFEAAQALLTTLEEKNKAEDDKNMQMEKLMAFMTKMPRTSKTRHELSMKTIDKLWNSMQHPPLSYLGDKYKYRTPDGSYNNVLNPSLGQAGTPYAKTVRSEKKLAGVKPDAGMLFDLLLDRDMGEFKENPAGLSSMLFYHATIIIHDIFRTSRIDHNISETSSYVDLAPLYGSSLKDQQKIRTMSRGLLKPDTFHEKRLLGQPPGVNVLLVLYSRFHNYVAEMLLQINEDGKFALGPYDTDEEKTKAILKQDNDLFQTARLVVGGLYGNIALHDYLRGLTNTHATTSDWTLDPRLVGTTYFDHDGVPRGVGNQVSIEFNLLYRFHSAISQRDEKWLIDFFNNDVFPGNTKPLHELDPREFMDGLFRFEASIPLDPEKREFGGLKRGEDGKFRDEDLVRILKESIEDPAGAFGARTIPKALRMVEVLGILQARKWGCASLNETRDFFKLKRHQTFEDVNPDPEIAGILRNLYTHPDMVEMYPGMFIEAAKPAMNPGSGVCLPYTASRAVFSDAVTLVRSDRFLTLDFTVDTLTNWGLAEVTQDYDTLGGSMYYKLIQRTVPGWFPYNSLHVMQPLFTRARNEQIARSNGTIDLYTLDDPAPPRRRVILTKYDTVMKVLTDSTTFRTPWTPGIRAAVPDRDLTAFMVFGDGEANVASRKTLANIMRRCGDVVELTTGFVKEFGAECLKAATFHMTKTLDQVDIIRDVAIPVNARLVADMYCLDLITDENPSGTISNSEMYKLLMDLRVWSFLNVDEALKWNRRRWAQQAAAKLTRTTTQLSSTVLHEQNCLFGALNPHLFGLHVDRPNKTKPGSMREYGRRFVTELVQTAGKTPEETVDLQWLMAYGGIGGPVTQFAQVLEFFFRPENQVHWVRLQDLAASKDPSSDATIRSYVLEAWRHVGRGKVLRVCAKPTTINDQKFEPGDAVVSLLGEALRDPTAEPISDPEAFLPGRPKEAYRFYFAGQHTCLGDTISTAYSTALIRLVAGLKELRPAPGEMGELKSIFVGGDQMYLSENWAYLTSDPTSMFSLTLFRFSSSFPLSYF</sequence>
<feature type="coiled-coil region" evidence="6">
    <location>
        <begin position="142"/>
        <end position="169"/>
    </location>
</feature>
<name>A0A1Y2EAE1_9PEZI</name>
<dbReference type="GO" id="GO:0005506">
    <property type="term" value="F:iron ion binding"/>
    <property type="evidence" value="ECO:0007669"/>
    <property type="project" value="InterPro"/>
</dbReference>
<feature type="region of interest" description="Disordered" evidence="7">
    <location>
        <begin position="1"/>
        <end position="50"/>
    </location>
</feature>
<keyword evidence="2" id="KW-0223">Dioxygenase</keyword>
<dbReference type="STRING" id="1141098.A0A1Y2EAE1"/>
<dbReference type="GO" id="GO:0020037">
    <property type="term" value="F:heme binding"/>
    <property type="evidence" value="ECO:0007669"/>
    <property type="project" value="InterPro"/>
</dbReference>
<dbReference type="InterPro" id="IPR050783">
    <property type="entry name" value="Oxylipin_biosynth_metab"/>
</dbReference>
<keyword evidence="6" id="KW-0175">Coiled coil</keyword>
<dbReference type="InterPro" id="IPR010255">
    <property type="entry name" value="Haem_peroxidase_sf"/>
</dbReference>
<evidence type="ECO:0000256" key="7">
    <source>
        <dbReference type="SAM" id="MobiDB-lite"/>
    </source>
</evidence>
<proteinExistence type="predicted"/>